<organism evidence="2 3">
    <name type="scientific">Apiospora rasikravindrae</name>
    <dbReference type="NCBI Taxonomy" id="990691"/>
    <lineage>
        <taxon>Eukaryota</taxon>
        <taxon>Fungi</taxon>
        <taxon>Dikarya</taxon>
        <taxon>Ascomycota</taxon>
        <taxon>Pezizomycotina</taxon>
        <taxon>Sordariomycetes</taxon>
        <taxon>Xylariomycetidae</taxon>
        <taxon>Amphisphaeriales</taxon>
        <taxon>Apiosporaceae</taxon>
        <taxon>Apiospora</taxon>
    </lineage>
</organism>
<name>A0ABR1RR64_9PEZI</name>
<comment type="caution">
    <text evidence="2">The sequence shown here is derived from an EMBL/GenBank/DDBJ whole genome shotgun (WGS) entry which is preliminary data.</text>
</comment>
<reference evidence="2 3" key="1">
    <citation type="submission" date="2023-01" db="EMBL/GenBank/DDBJ databases">
        <title>Analysis of 21 Apiospora genomes using comparative genomics revels a genus with tremendous synthesis potential of carbohydrate active enzymes and secondary metabolites.</title>
        <authorList>
            <person name="Sorensen T."/>
        </authorList>
    </citation>
    <scope>NUCLEOTIDE SEQUENCE [LARGE SCALE GENOMIC DNA]</scope>
    <source>
        <strain evidence="2 3">CBS 33761</strain>
    </source>
</reference>
<evidence type="ECO:0000313" key="2">
    <source>
        <dbReference type="EMBL" id="KAK8017317.1"/>
    </source>
</evidence>
<accession>A0ABR1RR64</accession>
<gene>
    <name evidence="2" type="ORF">PG993_013643</name>
</gene>
<sequence length="272" mass="29329">MNGHVPNALWNKIRVAAQPPGPDGGYGSRVVRVTGNPSIVNEGYMLNYFSAHFHFDLECAPQVVHRGASTVSMEFAFAAYINQAENAYHLITQDRRRGFGRGRGRGHGRGRGGNNGLFGGSGRDLTIAKTLEDGGFAAIALWNKVKVPAQPPGPGGGSRVVRVTGNLNIVNEEQPLSYFAAHFHFEPELDGAPKLVYRGYASASMDFAFAAFVNQSENAYRLLRQDGRGGRGRGRGHGRGRGGNHGLFRGSGRGLTVAYVRDPCEEDEDNSA</sequence>
<evidence type="ECO:0000313" key="3">
    <source>
        <dbReference type="Proteomes" id="UP001444661"/>
    </source>
</evidence>
<evidence type="ECO:0000256" key="1">
    <source>
        <dbReference type="SAM" id="MobiDB-lite"/>
    </source>
</evidence>
<dbReference type="EMBL" id="JAQQWK010000013">
    <property type="protein sequence ID" value="KAK8017317.1"/>
    <property type="molecule type" value="Genomic_DNA"/>
</dbReference>
<feature type="compositionally biased region" description="Basic residues" evidence="1">
    <location>
        <begin position="230"/>
        <end position="242"/>
    </location>
</feature>
<feature type="region of interest" description="Disordered" evidence="1">
    <location>
        <begin position="225"/>
        <end position="250"/>
    </location>
</feature>
<protein>
    <submittedName>
        <fullName evidence="2">Uncharacterized protein</fullName>
    </submittedName>
</protein>
<dbReference type="Proteomes" id="UP001444661">
    <property type="component" value="Unassembled WGS sequence"/>
</dbReference>
<keyword evidence="3" id="KW-1185">Reference proteome</keyword>
<proteinExistence type="predicted"/>